<organism evidence="1 2">
    <name type="scientific">Decorospora gaudefroyi</name>
    <dbReference type="NCBI Taxonomy" id="184978"/>
    <lineage>
        <taxon>Eukaryota</taxon>
        <taxon>Fungi</taxon>
        <taxon>Dikarya</taxon>
        <taxon>Ascomycota</taxon>
        <taxon>Pezizomycotina</taxon>
        <taxon>Dothideomycetes</taxon>
        <taxon>Pleosporomycetidae</taxon>
        <taxon>Pleosporales</taxon>
        <taxon>Pleosporineae</taxon>
        <taxon>Pleosporaceae</taxon>
        <taxon>Decorospora</taxon>
    </lineage>
</organism>
<evidence type="ECO:0008006" key="3">
    <source>
        <dbReference type="Google" id="ProtNLM"/>
    </source>
</evidence>
<feature type="non-terminal residue" evidence="1">
    <location>
        <position position="222"/>
    </location>
</feature>
<feature type="non-terminal residue" evidence="1">
    <location>
        <position position="1"/>
    </location>
</feature>
<dbReference type="Proteomes" id="UP000800040">
    <property type="component" value="Unassembled WGS sequence"/>
</dbReference>
<accession>A0A6A5JUV4</accession>
<evidence type="ECO:0000313" key="2">
    <source>
        <dbReference type="Proteomes" id="UP000800040"/>
    </source>
</evidence>
<name>A0A6A5JUV4_9PLEO</name>
<gene>
    <name evidence="1" type="ORF">BDW02DRAFT_459349</name>
</gene>
<evidence type="ECO:0000313" key="1">
    <source>
        <dbReference type="EMBL" id="KAF1827978.1"/>
    </source>
</evidence>
<protein>
    <recommendedName>
        <fullName evidence="3">Reverse transcriptase Ty1/copia-type domain-containing protein</fullName>
    </recommendedName>
</protein>
<sequence>RGRGRPKGSKNKPKIALSAMTALTGLVDAVYLTQREQDDLVLAQTLRSTGKITTPGQPFETSTQTEIDALIARGVFKFKMYDPNVHGGIRIFKSRIVNEVKGKTTNQPYEKSRLVIQGYNDSDKALVLTQSPTIQRASQRLIIALAPSLIAEGMILWLRDITQAYTQSDDALQRTIIADLPVQLRGLYPDGTIMVVIKPLYGIAEAGTYWWSTYFKHHTDKL</sequence>
<dbReference type="AlphaFoldDB" id="A0A6A5JUV4"/>
<proteinExistence type="predicted"/>
<dbReference type="EMBL" id="ML975927">
    <property type="protein sequence ID" value="KAF1827978.1"/>
    <property type="molecule type" value="Genomic_DNA"/>
</dbReference>
<dbReference type="OrthoDB" id="3938585at2759"/>
<keyword evidence="2" id="KW-1185">Reference proteome</keyword>
<reference evidence="1" key="1">
    <citation type="submission" date="2020-01" db="EMBL/GenBank/DDBJ databases">
        <authorList>
            <consortium name="DOE Joint Genome Institute"/>
            <person name="Haridas S."/>
            <person name="Albert R."/>
            <person name="Binder M."/>
            <person name="Bloem J."/>
            <person name="Labutti K."/>
            <person name="Salamov A."/>
            <person name="Andreopoulos B."/>
            <person name="Baker S.E."/>
            <person name="Barry K."/>
            <person name="Bills G."/>
            <person name="Bluhm B.H."/>
            <person name="Cannon C."/>
            <person name="Castanera R."/>
            <person name="Culley D.E."/>
            <person name="Daum C."/>
            <person name="Ezra D."/>
            <person name="Gonzalez J.B."/>
            <person name="Henrissat B."/>
            <person name="Kuo A."/>
            <person name="Liang C."/>
            <person name="Lipzen A."/>
            <person name="Lutzoni F."/>
            <person name="Magnuson J."/>
            <person name="Mondo S."/>
            <person name="Nolan M."/>
            <person name="Ohm R."/>
            <person name="Pangilinan J."/>
            <person name="Park H.-J."/>
            <person name="Ramirez L."/>
            <person name="Alfaro M."/>
            <person name="Sun H."/>
            <person name="Tritt A."/>
            <person name="Yoshinaga Y."/>
            <person name="Zwiers L.-H."/>
            <person name="Turgeon B.G."/>
            <person name="Goodwin S.B."/>
            <person name="Spatafora J.W."/>
            <person name="Crous P.W."/>
            <person name="Grigoriev I.V."/>
        </authorList>
    </citation>
    <scope>NUCLEOTIDE SEQUENCE</scope>
    <source>
        <strain evidence="1">P77</strain>
    </source>
</reference>